<sequence length="116" mass="12999">MTRPVFYEQDDDTAGQPTATMYWVPLSAPNELTEAQAKELDPTPGTATLCNECEEWINDANSAMCNIDHAPWCSLYPKVVLCKVCGKLADRAMAHRHDGGWVGHESCWEERLRATE</sequence>
<accession>A0ABN2EZK0</accession>
<evidence type="ECO:0000313" key="1">
    <source>
        <dbReference type="EMBL" id="GAA1623967.1"/>
    </source>
</evidence>
<dbReference type="Proteomes" id="UP001500064">
    <property type="component" value="Unassembled WGS sequence"/>
</dbReference>
<dbReference type="EMBL" id="BAAAMU010000011">
    <property type="protein sequence ID" value="GAA1623967.1"/>
    <property type="molecule type" value="Genomic_DNA"/>
</dbReference>
<gene>
    <name evidence="1" type="ORF">GCM10009733_020760</name>
</gene>
<dbReference type="RefSeq" id="WP_346103508.1">
    <property type="nucleotide sequence ID" value="NZ_BAAAMU010000011.1"/>
</dbReference>
<organism evidence="1 2">
    <name type="scientific">Nonomuraea maheshkhaliensis</name>
    <dbReference type="NCBI Taxonomy" id="419590"/>
    <lineage>
        <taxon>Bacteria</taxon>
        <taxon>Bacillati</taxon>
        <taxon>Actinomycetota</taxon>
        <taxon>Actinomycetes</taxon>
        <taxon>Streptosporangiales</taxon>
        <taxon>Streptosporangiaceae</taxon>
        <taxon>Nonomuraea</taxon>
    </lineage>
</organism>
<name>A0ABN2EZK0_9ACTN</name>
<evidence type="ECO:0008006" key="3">
    <source>
        <dbReference type="Google" id="ProtNLM"/>
    </source>
</evidence>
<comment type="caution">
    <text evidence="1">The sequence shown here is derived from an EMBL/GenBank/DDBJ whole genome shotgun (WGS) entry which is preliminary data.</text>
</comment>
<keyword evidence="2" id="KW-1185">Reference proteome</keyword>
<protein>
    <recommendedName>
        <fullName evidence="3">UBP-type domain-containing protein</fullName>
    </recommendedName>
</protein>
<proteinExistence type="predicted"/>
<reference evidence="1 2" key="1">
    <citation type="journal article" date="2019" name="Int. J. Syst. Evol. Microbiol.">
        <title>The Global Catalogue of Microorganisms (GCM) 10K type strain sequencing project: providing services to taxonomists for standard genome sequencing and annotation.</title>
        <authorList>
            <consortium name="The Broad Institute Genomics Platform"/>
            <consortium name="The Broad Institute Genome Sequencing Center for Infectious Disease"/>
            <person name="Wu L."/>
            <person name="Ma J."/>
        </authorList>
    </citation>
    <scope>NUCLEOTIDE SEQUENCE [LARGE SCALE GENOMIC DNA]</scope>
    <source>
        <strain evidence="1 2">JCM 13929</strain>
    </source>
</reference>
<evidence type="ECO:0000313" key="2">
    <source>
        <dbReference type="Proteomes" id="UP001500064"/>
    </source>
</evidence>